<evidence type="ECO:0000313" key="1">
    <source>
        <dbReference type="EMBL" id="MCL1139808.1"/>
    </source>
</evidence>
<proteinExistence type="predicted"/>
<keyword evidence="2" id="KW-1185">Reference proteome</keyword>
<sequence length="204" mass="22584">MLTDSTAYFSINHPFDAYLSLWDSTNPLPSAQLLSAMLPSGLQLISDVKALEADCLLQLRHLDDEAKTVVEFLKLQSRKIDMVLQHVMAKEQYDGDLYQASHFGGSGFTVISATALELGREYKATLHIKEELVALLCIAKVQSCTLLADNSGEQAISNSESEAAPSRYACEFNFSVIQESDVEQLVKASLSLQQKQLKLRKLAR</sequence>
<organism evidence="1 2">
    <name type="scientific">Shewanella pneumatophori</name>
    <dbReference type="NCBI Taxonomy" id="314092"/>
    <lineage>
        <taxon>Bacteria</taxon>
        <taxon>Pseudomonadati</taxon>
        <taxon>Pseudomonadota</taxon>
        <taxon>Gammaproteobacteria</taxon>
        <taxon>Alteromonadales</taxon>
        <taxon>Shewanellaceae</taxon>
        <taxon>Shewanella</taxon>
    </lineage>
</organism>
<dbReference type="Proteomes" id="UP001139293">
    <property type="component" value="Unassembled WGS sequence"/>
</dbReference>
<evidence type="ECO:0000313" key="2">
    <source>
        <dbReference type="Proteomes" id="UP001139293"/>
    </source>
</evidence>
<evidence type="ECO:0008006" key="3">
    <source>
        <dbReference type="Google" id="ProtNLM"/>
    </source>
</evidence>
<comment type="caution">
    <text evidence="1">The sequence shown here is derived from an EMBL/GenBank/DDBJ whole genome shotgun (WGS) entry which is preliminary data.</text>
</comment>
<dbReference type="AlphaFoldDB" id="A0A9X1ZDS0"/>
<gene>
    <name evidence="1" type="ORF">L2740_14770</name>
</gene>
<protein>
    <recommendedName>
        <fullName evidence="3">PilZ domain-containing protein</fullName>
    </recommendedName>
</protein>
<accession>A0A9X1ZDS0</accession>
<dbReference type="RefSeq" id="WP_248950901.1">
    <property type="nucleotide sequence ID" value="NZ_JAKILB010000009.1"/>
</dbReference>
<dbReference type="EMBL" id="JAKILB010000009">
    <property type="protein sequence ID" value="MCL1139808.1"/>
    <property type="molecule type" value="Genomic_DNA"/>
</dbReference>
<name>A0A9X1ZDS0_9GAMM</name>
<reference evidence="1" key="1">
    <citation type="submission" date="2022-01" db="EMBL/GenBank/DDBJ databases">
        <title>Whole genome-based taxonomy of the Shewanellaceae.</title>
        <authorList>
            <person name="Martin-Rodriguez A.J."/>
        </authorList>
    </citation>
    <scope>NUCLEOTIDE SEQUENCE</scope>
    <source>
        <strain evidence="1">KCTC 23973</strain>
    </source>
</reference>